<dbReference type="InterPro" id="IPR009081">
    <property type="entry name" value="PP-bd_ACP"/>
</dbReference>
<proteinExistence type="predicted"/>
<dbReference type="InterPro" id="IPR025110">
    <property type="entry name" value="AMP-bd_C"/>
</dbReference>
<evidence type="ECO:0000256" key="3">
    <source>
        <dbReference type="ARBA" id="ARBA00022553"/>
    </source>
</evidence>
<dbReference type="InterPro" id="IPR000873">
    <property type="entry name" value="AMP-dep_synth/lig_dom"/>
</dbReference>
<dbReference type="InterPro" id="IPR045851">
    <property type="entry name" value="AMP-bd_C_sf"/>
</dbReference>
<dbReference type="PANTHER" id="PTHR45527">
    <property type="entry name" value="NONRIBOSOMAL PEPTIDE SYNTHETASE"/>
    <property type="match status" value="1"/>
</dbReference>
<evidence type="ECO:0000259" key="5">
    <source>
        <dbReference type="PROSITE" id="PS50075"/>
    </source>
</evidence>
<dbReference type="Gene3D" id="1.10.1200.10">
    <property type="entry name" value="ACP-like"/>
    <property type="match status" value="1"/>
</dbReference>
<keyword evidence="2" id="KW-0596">Phosphopantetheine</keyword>
<protein>
    <submittedName>
        <fullName evidence="6">Amino acid adenylation domain-containing protein</fullName>
    </submittedName>
</protein>
<dbReference type="Proteomes" id="UP001356095">
    <property type="component" value="Unassembled WGS sequence"/>
</dbReference>
<accession>A0ABU7KJJ5</accession>
<dbReference type="InterPro" id="IPR010071">
    <property type="entry name" value="AA_adenyl_dom"/>
</dbReference>
<feature type="region of interest" description="Disordered" evidence="4">
    <location>
        <begin position="1830"/>
        <end position="1849"/>
    </location>
</feature>
<feature type="non-terminal residue" evidence="6">
    <location>
        <position position="1919"/>
    </location>
</feature>
<dbReference type="SUPFAM" id="SSF47336">
    <property type="entry name" value="ACP-like"/>
    <property type="match status" value="1"/>
</dbReference>
<dbReference type="Gene3D" id="3.30.559.30">
    <property type="entry name" value="Nonribosomal peptide synthetase, condensation domain"/>
    <property type="match status" value="2"/>
</dbReference>
<evidence type="ECO:0000313" key="6">
    <source>
        <dbReference type="EMBL" id="MEE2041772.1"/>
    </source>
</evidence>
<dbReference type="Pfam" id="PF00668">
    <property type="entry name" value="Condensation"/>
    <property type="match status" value="2"/>
</dbReference>
<evidence type="ECO:0000256" key="2">
    <source>
        <dbReference type="ARBA" id="ARBA00022450"/>
    </source>
</evidence>
<sequence>MSFAQRRLWFLSRLEGPSATYNVPVVTRLNGPLDTTALREALNDVVGRHEVLRTVFTEHDGEPSQTVLAPTPDLVGLQVTDCTPEQAEELIGEHAGHLFDLETDVPLHAHLLRTAPDQHVLVLVVHHIAGDGQSMGPLSRDLGQAYQARLQGQAPDWEPLPVQYVDYTLWQRELLDQPQGQGEDAGTLAERELHYWRTRLQDLPEELVLPTDRPRPQVSSHQGGMVSHTLAPEVFARIRSVARSVGATPFMAGQAAVAILLSRLGAGDDIPLGTVVAGRDDQALDDLVGFFVNTLVLRTDLSGNPTFTELLTRIRQQDLEDFDHTHVPFEQVVEALSPTRSLAQHPLFQTSIGWAENTGTADIELSGTDSTEVTGHLSVAKFDLFIAAGPESDGSLRLSIEYARDLFDQGTADGIGRRLLRVLTAAAADPSTTVGEIDLLTDDEFTALVVDVNDTAAGEPRALVHELFEEQASDHPDSVALVFENDSLTYAELDTRANRLARHLRECGVTPGSLVGVLLERGIDHAVALLAVLKAGGGYVPLDPGFPDARLASMVTAARAGLVVTRRGLLDRRTGVERVVAVDAEACVNADHSGARLGLRVSPRSTACVMFTSGSTGVPKGVLAPHSSIVSTFTGQNGFDLRPERVWLQTAPVSWDAFAFEFWGALLHGATCVLQSGQVPDPARMVDLVERHKADSYFLSATLFSLVMDEYPQVFAHASQVFTGGEKPSAEHLRRFRDAFPDVSLYNGYGPVESMVFTHLHRVRDVPGTGVPIGGPLGNRRCYILDERLRPVPAGVRGELYVAGEGLAHGYVGRSGLTAERFVPDPHGLPGDRMYRTGDLARWVSPGCIEYLGRSDDQIKVRGFRVEPNEIRSVLVAMPDVAQAFVTALRDHSGVMSLVAYVVPAPGGTIDGSRIRHASAEILPDHLVPNAVVVLPDGLPVTVNGKLDHSALPTPDFSVPAHGSRRGPRNPREEVLCSLFAQVLGLDSVGIDDDFFALGGHSLLAMRLMGRLRGIGVSAGVRALFEAPTVAKLGDALGRHSVANVPALEPAEFRPSALPLSFAQRRLWFLSRLEGPSATYNVPVVTRLDGPLDTTALLAALNDVVHRHEALRTVFTEHDGEPSQTVLAPTPDLVGLGVTDCTPEQAEELIGEHAGHLFDLETDVPLHAHLLRTAPDQHVLVLVVHHIAGDGQSMGPLSRDLGQAYQARLQGQAPGWEPLPVQYVDYTLWQRELLDQPQEQVSDHGQERGQGGDAGTLAERELDYWRTRLQDLPEELVLPTDRPRPQVSSHQGQRIVYTLPADTMDALRSVARSAGATPFMAVQAAVAVLLSRLGAGNDIPLGTVVAGRDDQALDDLVGFFVNTLVLRTDLSGNPTFTELLTRIRQQDLEDFDHTHVPFEQVVEALSPTRSLARHPLFQTSIGWTEGSETATIELVGVDTSQALDGLGVAKFDMSIGAGPDGNGGLRVSIEYAADLFDQETADTIGRRLLRVLEQVTADPRTRPSDLRLLDAEETRALLDQGQGPHPAGEPTTLLELLAERTAQHPDRTALRWDQGTLTYGELDTQAHELALRLIEHGITPGMDVPVLMHRSHHTVVAFLAILKTGAAYQPLHTDLPEHRLRQLLAPNPCPLVVTDTALGSHPGLSEHHTLTCDQTPPHTAGPERPLPVVHALDIAYTMHTSGTTGTPKAIAITHQSVVDLATDPAWNLQPHHRVLFHAPHAFDASTYEIWAPLLNGAQLVIAPPETIDTTALAHLIPTHHITHLSLTAGMFRVVVEEDVHSLTGLTEVTTGGDTISPTAVNHLITTHPHIIVRTTYGPTETTLCATQQPWTHTQATTQKPDEPAPQGNTVDQLHTPAHRPAGPIPLGKAMHHTGLLLLDHHLQPVPPGVQGELYITGTGLARGYTHQPALTATHFTPNP</sequence>
<keyword evidence="3" id="KW-0597">Phosphoprotein</keyword>
<dbReference type="Gene3D" id="3.30.559.10">
    <property type="entry name" value="Chloramphenicol acetyltransferase-like domain"/>
    <property type="match status" value="2"/>
</dbReference>
<dbReference type="InterPro" id="IPR001242">
    <property type="entry name" value="Condensation_dom"/>
</dbReference>
<dbReference type="SMART" id="SM00823">
    <property type="entry name" value="PKS_PP"/>
    <property type="match status" value="1"/>
</dbReference>
<dbReference type="InterPro" id="IPR020845">
    <property type="entry name" value="AMP-binding_CS"/>
</dbReference>
<dbReference type="PROSITE" id="PS50075">
    <property type="entry name" value="CARRIER"/>
    <property type="match status" value="1"/>
</dbReference>
<feature type="region of interest" description="Disordered" evidence="4">
    <location>
        <begin position="1238"/>
        <end position="1257"/>
    </location>
</feature>
<comment type="cofactor">
    <cofactor evidence="1">
        <name>pantetheine 4'-phosphate</name>
        <dbReference type="ChEBI" id="CHEBI:47942"/>
    </cofactor>
</comment>
<dbReference type="SUPFAM" id="SSF52777">
    <property type="entry name" value="CoA-dependent acyltransferases"/>
    <property type="match status" value="4"/>
</dbReference>
<dbReference type="SUPFAM" id="SSF56801">
    <property type="entry name" value="Acetyl-CoA synthetase-like"/>
    <property type="match status" value="2"/>
</dbReference>
<dbReference type="InterPro" id="IPR023213">
    <property type="entry name" value="CAT-like_dom_sf"/>
</dbReference>
<dbReference type="PROSITE" id="PS00455">
    <property type="entry name" value="AMP_BINDING"/>
    <property type="match status" value="1"/>
</dbReference>
<keyword evidence="7" id="KW-1185">Reference proteome</keyword>
<dbReference type="Pfam" id="PF00550">
    <property type="entry name" value="PP-binding"/>
    <property type="match status" value="1"/>
</dbReference>
<evidence type="ECO:0000256" key="1">
    <source>
        <dbReference type="ARBA" id="ARBA00001957"/>
    </source>
</evidence>
<dbReference type="PANTHER" id="PTHR45527:SF1">
    <property type="entry name" value="FATTY ACID SYNTHASE"/>
    <property type="match status" value="1"/>
</dbReference>
<dbReference type="InterPro" id="IPR020806">
    <property type="entry name" value="PKS_PP-bd"/>
</dbReference>
<name>A0ABU7KJJ5_9ACTN</name>
<dbReference type="Gene3D" id="3.30.300.30">
    <property type="match status" value="1"/>
</dbReference>
<dbReference type="NCBIfam" id="TIGR01733">
    <property type="entry name" value="AA-adenyl-dom"/>
    <property type="match status" value="1"/>
</dbReference>
<feature type="domain" description="Carrier" evidence="5">
    <location>
        <begin position="967"/>
        <end position="1041"/>
    </location>
</feature>
<organism evidence="6 7">
    <name type="scientific">Nocardiopsis codii</name>
    <dbReference type="NCBI Taxonomy" id="3065942"/>
    <lineage>
        <taxon>Bacteria</taxon>
        <taxon>Bacillati</taxon>
        <taxon>Actinomycetota</taxon>
        <taxon>Actinomycetes</taxon>
        <taxon>Streptosporangiales</taxon>
        <taxon>Nocardiopsidaceae</taxon>
        <taxon>Nocardiopsis</taxon>
    </lineage>
</organism>
<evidence type="ECO:0000256" key="4">
    <source>
        <dbReference type="SAM" id="MobiDB-lite"/>
    </source>
</evidence>
<dbReference type="InterPro" id="IPR036736">
    <property type="entry name" value="ACP-like_sf"/>
</dbReference>
<gene>
    <name evidence="6" type="ORF">Q8791_31575</name>
</gene>
<dbReference type="CDD" id="cd12117">
    <property type="entry name" value="A_NRPS_Srf_like"/>
    <property type="match status" value="1"/>
</dbReference>
<dbReference type="CDD" id="cd19540">
    <property type="entry name" value="LCL_NRPS-like"/>
    <property type="match status" value="2"/>
</dbReference>
<comment type="caution">
    <text evidence="6">The sequence shown here is derived from an EMBL/GenBank/DDBJ whole genome shotgun (WGS) entry which is preliminary data.</text>
</comment>
<dbReference type="Pfam" id="PF13193">
    <property type="entry name" value="AMP-binding_C"/>
    <property type="match status" value="1"/>
</dbReference>
<reference evidence="6 7" key="1">
    <citation type="submission" date="2023-08" db="EMBL/GenBank/DDBJ databases">
        <authorList>
            <person name="Girao M."/>
            <person name="Carvalho M.F."/>
        </authorList>
    </citation>
    <scope>NUCLEOTIDE SEQUENCE [LARGE SCALE GENOMIC DNA]</scope>
    <source>
        <strain evidence="6 7">CT-R113</strain>
    </source>
</reference>
<dbReference type="Gene3D" id="2.30.38.10">
    <property type="entry name" value="Luciferase, Domain 3"/>
    <property type="match status" value="2"/>
</dbReference>
<dbReference type="Pfam" id="PF00501">
    <property type="entry name" value="AMP-binding"/>
    <property type="match status" value="2"/>
</dbReference>
<dbReference type="Gene3D" id="3.40.50.980">
    <property type="match status" value="4"/>
</dbReference>
<dbReference type="RefSeq" id="WP_330095523.1">
    <property type="nucleotide sequence ID" value="NZ_JAUZMY010000068.1"/>
</dbReference>
<evidence type="ECO:0000313" key="7">
    <source>
        <dbReference type="Proteomes" id="UP001356095"/>
    </source>
</evidence>
<dbReference type="EMBL" id="JAUZMY010000068">
    <property type="protein sequence ID" value="MEE2041772.1"/>
    <property type="molecule type" value="Genomic_DNA"/>
</dbReference>